<dbReference type="PROSITE" id="PS50931">
    <property type="entry name" value="HTH_LYSR"/>
    <property type="match status" value="1"/>
</dbReference>
<dbReference type="PANTHER" id="PTHR30346">
    <property type="entry name" value="TRANSCRIPTIONAL DUAL REGULATOR HCAR-RELATED"/>
    <property type="match status" value="1"/>
</dbReference>
<evidence type="ECO:0000313" key="6">
    <source>
        <dbReference type="EMBL" id="MDH0365050.1"/>
    </source>
</evidence>
<dbReference type="FunFam" id="1.10.10.10:FF:000001">
    <property type="entry name" value="LysR family transcriptional regulator"/>
    <property type="match status" value="1"/>
</dbReference>
<dbReference type="Pfam" id="PF00126">
    <property type="entry name" value="HTH_1"/>
    <property type="match status" value="1"/>
</dbReference>
<dbReference type="EMBL" id="JAODZU010000035">
    <property type="protein sequence ID" value="MDH0365050.1"/>
    <property type="molecule type" value="Genomic_DNA"/>
</dbReference>
<comment type="similarity">
    <text evidence="1">Belongs to the LysR transcriptional regulatory family.</text>
</comment>
<dbReference type="PANTHER" id="PTHR30346:SF0">
    <property type="entry name" value="HCA OPERON TRANSCRIPTIONAL ACTIVATOR HCAR"/>
    <property type="match status" value="1"/>
</dbReference>
<evidence type="ECO:0000256" key="2">
    <source>
        <dbReference type="ARBA" id="ARBA00023015"/>
    </source>
</evidence>
<keyword evidence="3" id="KW-0238">DNA-binding</keyword>
<keyword evidence="4" id="KW-0804">Transcription</keyword>
<dbReference type="GO" id="GO:0032993">
    <property type="term" value="C:protein-DNA complex"/>
    <property type="evidence" value="ECO:0007669"/>
    <property type="project" value="TreeGrafter"/>
</dbReference>
<proteinExistence type="inferred from homology"/>
<evidence type="ECO:0000313" key="7">
    <source>
        <dbReference type="Proteomes" id="UP001158297"/>
    </source>
</evidence>
<evidence type="ECO:0000256" key="1">
    <source>
        <dbReference type="ARBA" id="ARBA00009437"/>
    </source>
</evidence>
<reference evidence="6" key="1">
    <citation type="submission" date="2022-09" db="EMBL/GenBank/DDBJ databases">
        <title>Intensive care unit water sources are persistently colonized with multi-drug resistant bacteria and are the site of extensive horizontal gene transfer of antibiotic resistance genes.</title>
        <authorList>
            <person name="Diorio-Toth L."/>
        </authorList>
    </citation>
    <scope>NUCLEOTIDE SEQUENCE</scope>
    <source>
        <strain evidence="6">GD04130</strain>
    </source>
</reference>
<evidence type="ECO:0000259" key="5">
    <source>
        <dbReference type="PROSITE" id="PS50931"/>
    </source>
</evidence>
<dbReference type="InterPro" id="IPR005119">
    <property type="entry name" value="LysR_subst-bd"/>
</dbReference>
<dbReference type="SUPFAM" id="SSF46785">
    <property type="entry name" value="Winged helix' DNA-binding domain"/>
    <property type="match status" value="1"/>
</dbReference>
<dbReference type="SUPFAM" id="SSF53850">
    <property type="entry name" value="Periplasmic binding protein-like II"/>
    <property type="match status" value="1"/>
</dbReference>
<dbReference type="GO" id="GO:0003677">
    <property type="term" value="F:DNA binding"/>
    <property type="evidence" value="ECO:0007669"/>
    <property type="project" value="UniProtKB-KW"/>
</dbReference>
<dbReference type="Gene3D" id="3.40.190.10">
    <property type="entry name" value="Periplasmic binding protein-like II"/>
    <property type="match status" value="2"/>
</dbReference>
<gene>
    <name evidence="6" type="ORF">N7330_18680</name>
</gene>
<dbReference type="InterPro" id="IPR000847">
    <property type="entry name" value="LysR_HTH_N"/>
</dbReference>
<dbReference type="AlphaFoldDB" id="A0AA42HV43"/>
<comment type="caution">
    <text evidence="6">The sequence shown here is derived from an EMBL/GenBank/DDBJ whole genome shotgun (WGS) entry which is preliminary data.</text>
</comment>
<dbReference type="GO" id="GO:0003700">
    <property type="term" value="F:DNA-binding transcription factor activity"/>
    <property type="evidence" value="ECO:0007669"/>
    <property type="project" value="InterPro"/>
</dbReference>
<feature type="domain" description="HTH lysR-type" evidence="5">
    <location>
        <begin position="1"/>
        <end position="58"/>
    </location>
</feature>
<dbReference type="PRINTS" id="PR00039">
    <property type="entry name" value="HTHLYSR"/>
</dbReference>
<organism evidence="6 7">
    <name type="scientific">Comamonas aquatica</name>
    <dbReference type="NCBI Taxonomy" id="225991"/>
    <lineage>
        <taxon>Bacteria</taxon>
        <taxon>Pseudomonadati</taxon>
        <taxon>Pseudomonadota</taxon>
        <taxon>Betaproteobacteria</taxon>
        <taxon>Burkholderiales</taxon>
        <taxon>Comamonadaceae</taxon>
        <taxon>Comamonas</taxon>
    </lineage>
</organism>
<dbReference type="InterPro" id="IPR036390">
    <property type="entry name" value="WH_DNA-bd_sf"/>
</dbReference>
<dbReference type="Pfam" id="PF03466">
    <property type="entry name" value="LysR_substrate"/>
    <property type="match status" value="1"/>
</dbReference>
<dbReference type="Proteomes" id="UP001158297">
    <property type="component" value="Unassembled WGS sequence"/>
</dbReference>
<dbReference type="RefSeq" id="WP_154165086.1">
    <property type="nucleotide sequence ID" value="NZ_JAOCET010000001.1"/>
</dbReference>
<protein>
    <submittedName>
        <fullName evidence="6">LysR family transcriptional regulator</fullName>
    </submittedName>
</protein>
<accession>A0AA42HV43</accession>
<keyword evidence="2" id="KW-0805">Transcription regulation</keyword>
<dbReference type="Gene3D" id="1.10.10.10">
    <property type="entry name" value="Winged helix-like DNA-binding domain superfamily/Winged helix DNA-binding domain"/>
    <property type="match status" value="1"/>
</dbReference>
<sequence>MKTHLLRYFVALAEERHFGRAAQRLSITQPPLSVALKTLEQDLGVVLMERDAKQVTLTPAGEAFLHEARKVLTQMQRAAEVVRGVAQGAEGRLNIGITGTMIYRHVPEYCRSFQATRPLVQVCLHETSTHDQLQAIAGGQLDAGFLNISHAPELLETVLIGEEPLVCCMPTGHPLAGQRSIDLQLLREETFVMFARDVAPANYDNVISCLHQAGIHPNTTHAARQWLTVAALVSAGQGVALVPRCVERAGIAGVQYAPLQGVVVTTPAYLAWRRDHTSPLLKAFVHSVQQQVAMHAA</sequence>
<name>A0AA42HV43_9BURK</name>
<evidence type="ECO:0000256" key="3">
    <source>
        <dbReference type="ARBA" id="ARBA00023125"/>
    </source>
</evidence>
<evidence type="ECO:0000256" key="4">
    <source>
        <dbReference type="ARBA" id="ARBA00023163"/>
    </source>
</evidence>
<dbReference type="InterPro" id="IPR036388">
    <property type="entry name" value="WH-like_DNA-bd_sf"/>
</dbReference>